<protein>
    <submittedName>
        <fullName evidence="1">Uncharacterized protein</fullName>
    </submittedName>
</protein>
<comment type="caution">
    <text evidence="1">The sequence shown here is derived from an EMBL/GenBank/DDBJ whole genome shotgun (WGS) entry which is preliminary data.</text>
</comment>
<evidence type="ECO:0000313" key="1">
    <source>
        <dbReference type="EMBL" id="MED1567122.1"/>
    </source>
</evidence>
<reference evidence="1 2" key="1">
    <citation type="submission" date="2023-03" db="EMBL/GenBank/DDBJ databases">
        <title>Bacillus Genome Sequencing.</title>
        <authorList>
            <person name="Dunlap C."/>
        </authorList>
    </citation>
    <scope>NUCLEOTIDE SEQUENCE [LARGE SCALE GENOMIC DNA]</scope>
    <source>
        <strain evidence="1 2">B-615</strain>
    </source>
</reference>
<gene>
    <name evidence="1" type="ORF">P4U88_14390</name>
</gene>
<accession>A0ABU6MWE9</accession>
<name>A0ABU6MWE9_9BACI</name>
<organism evidence="1 2">
    <name type="scientific">Bacillus paramycoides</name>
    <dbReference type="NCBI Taxonomy" id="2026194"/>
    <lineage>
        <taxon>Bacteria</taxon>
        <taxon>Bacillati</taxon>
        <taxon>Bacillota</taxon>
        <taxon>Bacilli</taxon>
        <taxon>Bacillales</taxon>
        <taxon>Bacillaceae</taxon>
        <taxon>Bacillus</taxon>
        <taxon>Bacillus cereus group</taxon>
    </lineage>
</organism>
<proteinExistence type="predicted"/>
<dbReference type="Proteomes" id="UP001309448">
    <property type="component" value="Unassembled WGS sequence"/>
</dbReference>
<dbReference type="EMBL" id="JARMDB010000009">
    <property type="protein sequence ID" value="MED1567122.1"/>
    <property type="molecule type" value="Genomic_DNA"/>
</dbReference>
<sequence>MVTKMIIGYLNINSQKSITVRVEYNPITKAYWSRIIEMSEETKKKLNKQFNFIEK</sequence>
<keyword evidence="2" id="KW-1185">Reference proteome</keyword>
<dbReference type="RefSeq" id="WP_327920071.1">
    <property type="nucleotide sequence ID" value="NZ_JARMDB010000009.1"/>
</dbReference>
<evidence type="ECO:0000313" key="2">
    <source>
        <dbReference type="Proteomes" id="UP001309448"/>
    </source>
</evidence>